<evidence type="ECO:0000256" key="1">
    <source>
        <dbReference type="ARBA" id="ARBA00004496"/>
    </source>
</evidence>
<dbReference type="AlphaFoldDB" id="A0A0F8ZE01"/>
<organism evidence="5">
    <name type="scientific">marine sediment metagenome</name>
    <dbReference type="NCBI Taxonomy" id="412755"/>
    <lineage>
        <taxon>unclassified sequences</taxon>
        <taxon>metagenomes</taxon>
        <taxon>ecological metagenomes</taxon>
    </lineage>
</organism>
<dbReference type="GO" id="GO:0006310">
    <property type="term" value="P:DNA recombination"/>
    <property type="evidence" value="ECO:0007669"/>
    <property type="project" value="UniProtKB-KW"/>
</dbReference>
<dbReference type="InterPro" id="IPR002104">
    <property type="entry name" value="Integrase_catalytic"/>
</dbReference>
<gene>
    <name evidence="5" type="ORF">LCGC14_2707690</name>
</gene>
<dbReference type="GO" id="GO:0005737">
    <property type="term" value="C:cytoplasm"/>
    <property type="evidence" value="ECO:0007669"/>
    <property type="project" value="UniProtKB-SubCell"/>
</dbReference>
<dbReference type="EMBL" id="LAZR01048425">
    <property type="protein sequence ID" value="KKK91963.1"/>
    <property type="molecule type" value="Genomic_DNA"/>
</dbReference>
<dbReference type="PROSITE" id="PS51898">
    <property type="entry name" value="TYR_RECOMBINASE"/>
    <property type="match status" value="1"/>
</dbReference>
<accession>A0A0F8ZE01</accession>
<dbReference type="Gene3D" id="1.10.443.10">
    <property type="entry name" value="Intergrase catalytic core"/>
    <property type="match status" value="1"/>
</dbReference>
<evidence type="ECO:0000259" key="4">
    <source>
        <dbReference type="PROSITE" id="PS51898"/>
    </source>
</evidence>
<keyword evidence="3" id="KW-0233">DNA recombination</keyword>
<name>A0A0F8ZE01_9ZZZZ</name>
<dbReference type="InterPro" id="IPR013762">
    <property type="entry name" value="Integrase-like_cat_sf"/>
</dbReference>
<dbReference type="InterPro" id="IPR050090">
    <property type="entry name" value="Tyrosine_recombinase_XerCD"/>
</dbReference>
<reference evidence="5" key="1">
    <citation type="journal article" date="2015" name="Nature">
        <title>Complex archaea that bridge the gap between prokaryotes and eukaryotes.</title>
        <authorList>
            <person name="Spang A."/>
            <person name="Saw J.H."/>
            <person name="Jorgensen S.L."/>
            <person name="Zaremba-Niedzwiedzka K."/>
            <person name="Martijn J."/>
            <person name="Lind A.E."/>
            <person name="van Eijk R."/>
            <person name="Schleper C."/>
            <person name="Guy L."/>
            <person name="Ettema T.J."/>
        </authorList>
    </citation>
    <scope>NUCLEOTIDE SEQUENCE</scope>
</reference>
<dbReference type="GO" id="GO:0003677">
    <property type="term" value="F:DNA binding"/>
    <property type="evidence" value="ECO:0007669"/>
    <property type="project" value="InterPro"/>
</dbReference>
<dbReference type="InterPro" id="IPR011010">
    <property type="entry name" value="DNA_brk_join_enz"/>
</dbReference>
<comment type="subcellular location">
    <subcellularLocation>
        <location evidence="1">Cytoplasm</location>
    </subcellularLocation>
</comment>
<dbReference type="PANTHER" id="PTHR30349">
    <property type="entry name" value="PHAGE INTEGRASE-RELATED"/>
    <property type="match status" value="1"/>
</dbReference>
<proteinExistence type="predicted"/>
<comment type="caution">
    <text evidence="5">The sequence shown here is derived from an EMBL/GenBank/DDBJ whole genome shotgun (WGS) entry which is preliminary data.</text>
</comment>
<dbReference type="Pfam" id="PF00589">
    <property type="entry name" value="Phage_integrase"/>
    <property type="match status" value="1"/>
</dbReference>
<dbReference type="SUPFAM" id="SSF56349">
    <property type="entry name" value="DNA breaking-rejoining enzymes"/>
    <property type="match status" value="1"/>
</dbReference>
<dbReference type="PANTHER" id="PTHR30349:SF77">
    <property type="entry name" value="TYROSINE RECOMBINASE XERC"/>
    <property type="match status" value="1"/>
</dbReference>
<evidence type="ECO:0000313" key="5">
    <source>
        <dbReference type="EMBL" id="KKK91963.1"/>
    </source>
</evidence>
<feature type="non-terminal residue" evidence="5">
    <location>
        <position position="1"/>
    </location>
</feature>
<dbReference type="GO" id="GO:0015074">
    <property type="term" value="P:DNA integration"/>
    <property type="evidence" value="ECO:0007669"/>
    <property type="project" value="UniProtKB-KW"/>
</dbReference>
<feature type="domain" description="Tyr recombinase" evidence="4">
    <location>
        <begin position="1"/>
        <end position="98"/>
    </location>
</feature>
<keyword evidence="2" id="KW-0229">DNA integration</keyword>
<sequence length="108" mass="12586">LDTRKDKVKALFTHYRARKDAENRLRPRSIQRMVKKYAVAGGIPVFTTPHTLRHSIATDLLNQGVDLRIIQEFLGHRSITSNQIYTHVTSKRLRDIHRKFHSGKKLKS</sequence>
<evidence type="ECO:0000256" key="3">
    <source>
        <dbReference type="ARBA" id="ARBA00023172"/>
    </source>
</evidence>
<protein>
    <recommendedName>
        <fullName evidence="4">Tyr recombinase domain-containing protein</fullName>
    </recommendedName>
</protein>
<evidence type="ECO:0000256" key="2">
    <source>
        <dbReference type="ARBA" id="ARBA00022908"/>
    </source>
</evidence>